<keyword evidence="1" id="KW-0812">Transmembrane</keyword>
<dbReference type="OrthoDB" id="1452027at2"/>
<name>A0A285MT57_9FLAO</name>
<dbReference type="AlphaFoldDB" id="A0A285MT57"/>
<feature type="transmembrane region" description="Helical" evidence="1">
    <location>
        <begin position="63"/>
        <end position="81"/>
    </location>
</feature>
<sequence>MNKLDYSVSLRAKGLGSEDIKKKMEEKGFEDSEIQYYLKKSDEIFLNQSIHYKGLKPKGKSKNIIKTIALAFSFILLISVLLGYVKIGLLGLVILWGIVGFSTSKR</sequence>
<proteinExistence type="predicted"/>
<dbReference type="EMBL" id="OBEH01000003">
    <property type="protein sequence ID" value="SNZ00362.1"/>
    <property type="molecule type" value="Genomic_DNA"/>
</dbReference>
<gene>
    <name evidence="2" type="ORF">SAMN06265377_2184</name>
</gene>
<protein>
    <submittedName>
        <fullName evidence="2">Uncharacterized protein</fullName>
    </submittedName>
</protein>
<keyword evidence="3" id="KW-1185">Reference proteome</keyword>
<dbReference type="Proteomes" id="UP000219048">
    <property type="component" value="Unassembled WGS sequence"/>
</dbReference>
<keyword evidence="1" id="KW-0472">Membrane</keyword>
<organism evidence="2 3">
    <name type="scientific">Flagellimonas pacifica</name>
    <dbReference type="NCBI Taxonomy" id="1247520"/>
    <lineage>
        <taxon>Bacteria</taxon>
        <taxon>Pseudomonadati</taxon>
        <taxon>Bacteroidota</taxon>
        <taxon>Flavobacteriia</taxon>
        <taxon>Flavobacteriales</taxon>
        <taxon>Flavobacteriaceae</taxon>
        <taxon>Flagellimonas</taxon>
    </lineage>
</organism>
<reference evidence="3" key="1">
    <citation type="submission" date="2017-09" db="EMBL/GenBank/DDBJ databases">
        <authorList>
            <person name="Varghese N."/>
            <person name="Submissions S."/>
        </authorList>
    </citation>
    <scope>NUCLEOTIDE SEQUENCE [LARGE SCALE GENOMIC DNA]</scope>
    <source>
        <strain evidence="3">DSM 25885</strain>
    </source>
</reference>
<dbReference type="RefSeq" id="WP_097045833.1">
    <property type="nucleotide sequence ID" value="NZ_OBEH01000003.1"/>
</dbReference>
<keyword evidence="1" id="KW-1133">Transmembrane helix</keyword>
<evidence type="ECO:0000313" key="3">
    <source>
        <dbReference type="Proteomes" id="UP000219048"/>
    </source>
</evidence>
<evidence type="ECO:0000256" key="1">
    <source>
        <dbReference type="SAM" id="Phobius"/>
    </source>
</evidence>
<evidence type="ECO:0000313" key="2">
    <source>
        <dbReference type="EMBL" id="SNZ00362.1"/>
    </source>
</evidence>
<accession>A0A285MT57</accession>